<protein>
    <submittedName>
        <fullName evidence="1">Uncharacterized protein</fullName>
    </submittedName>
</protein>
<reference evidence="2" key="1">
    <citation type="submission" date="2013-06" db="EMBL/GenBank/DDBJ databases">
        <authorList>
            <person name="Zhao Q."/>
        </authorList>
    </citation>
    <scope>NUCLEOTIDE SEQUENCE</scope>
    <source>
        <strain evidence="2">cv. W1943</strain>
    </source>
</reference>
<dbReference type="Gramene" id="ORUFI10G06890.1">
    <property type="protein sequence ID" value="ORUFI10G06890.1"/>
    <property type="gene ID" value="ORUFI10G06890"/>
</dbReference>
<organism evidence="1 2">
    <name type="scientific">Oryza rufipogon</name>
    <name type="common">Brownbeard rice</name>
    <name type="synonym">Asian wild rice</name>
    <dbReference type="NCBI Taxonomy" id="4529"/>
    <lineage>
        <taxon>Eukaryota</taxon>
        <taxon>Viridiplantae</taxon>
        <taxon>Streptophyta</taxon>
        <taxon>Embryophyta</taxon>
        <taxon>Tracheophyta</taxon>
        <taxon>Spermatophyta</taxon>
        <taxon>Magnoliopsida</taxon>
        <taxon>Liliopsida</taxon>
        <taxon>Poales</taxon>
        <taxon>Poaceae</taxon>
        <taxon>BOP clade</taxon>
        <taxon>Oryzoideae</taxon>
        <taxon>Oryzeae</taxon>
        <taxon>Oryzinae</taxon>
        <taxon>Oryza</taxon>
    </lineage>
</organism>
<accession>A0A0E0QXT7</accession>
<dbReference type="EnsemblPlants" id="ORUFI10G06890.1">
    <property type="protein sequence ID" value="ORUFI10G06890.1"/>
    <property type="gene ID" value="ORUFI10G06890"/>
</dbReference>
<evidence type="ECO:0000313" key="2">
    <source>
        <dbReference type="Proteomes" id="UP000008022"/>
    </source>
</evidence>
<name>A0A0E0QXT7_ORYRU</name>
<dbReference type="HOGENOM" id="CLU_2175135_0_0_1"/>
<dbReference type="Proteomes" id="UP000008022">
    <property type="component" value="Unassembled WGS sequence"/>
</dbReference>
<dbReference type="AlphaFoldDB" id="A0A0E0QXT7"/>
<sequence length="110" mass="12410">MANRFPPCLFPLPISSPLRSLLSPLILSHPGTDVHLLKVAHDGIGQRRMRKEEAATHGGGCVDLLHCAMHEEGGGSGWDKASKQNFYGCWHMRHRRLRFVLRRSNWSSNI</sequence>
<evidence type="ECO:0000313" key="1">
    <source>
        <dbReference type="EnsemblPlants" id="ORUFI10G06890.1"/>
    </source>
</evidence>
<proteinExistence type="predicted"/>
<reference evidence="1" key="2">
    <citation type="submission" date="2015-06" db="UniProtKB">
        <authorList>
            <consortium name="EnsemblPlants"/>
        </authorList>
    </citation>
    <scope>IDENTIFICATION</scope>
</reference>
<keyword evidence="2" id="KW-1185">Reference proteome</keyword>